<comment type="caution">
    <text evidence="1">The sequence shown here is derived from an EMBL/GenBank/DDBJ whole genome shotgun (WGS) entry which is preliminary data.</text>
</comment>
<organism evidence="1 2">
    <name type="scientific">Neptunomonas marina</name>
    <dbReference type="NCBI Taxonomy" id="1815562"/>
    <lineage>
        <taxon>Bacteria</taxon>
        <taxon>Pseudomonadati</taxon>
        <taxon>Pseudomonadota</taxon>
        <taxon>Gammaproteobacteria</taxon>
        <taxon>Oceanospirillales</taxon>
        <taxon>Oceanospirillaceae</taxon>
        <taxon>Neptunomonas</taxon>
    </lineage>
</organism>
<reference evidence="1 2" key="1">
    <citation type="submission" date="2019-01" db="EMBL/GenBank/DDBJ databases">
        <authorList>
            <person name="Chen W.-M."/>
        </authorList>
    </citation>
    <scope>NUCLEOTIDE SEQUENCE [LARGE SCALE GENOMIC DNA]</scope>
    <source>
        <strain evidence="1 2">HPM-16</strain>
    </source>
</reference>
<dbReference type="EMBL" id="SACQ01000007">
    <property type="protein sequence ID" value="RVU29667.1"/>
    <property type="molecule type" value="Genomic_DNA"/>
</dbReference>
<keyword evidence="2" id="KW-1185">Reference proteome</keyword>
<sequence>MATSLSAAQLNDPTQPQLPAALLSEVEAHDQFTVSSIILRKRARLAIINEQPVREGEHVDGAYVARIEATRVRLVVAGEARWVTTLAEPSVKTKR</sequence>
<name>A0A437Q599_9GAMM</name>
<proteinExistence type="predicted"/>
<protein>
    <recommendedName>
        <fullName evidence="3">MSHA biogenesis protein MshK</fullName>
    </recommendedName>
</protein>
<evidence type="ECO:0008006" key="3">
    <source>
        <dbReference type="Google" id="ProtNLM"/>
    </source>
</evidence>
<evidence type="ECO:0000313" key="2">
    <source>
        <dbReference type="Proteomes" id="UP000282818"/>
    </source>
</evidence>
<accession>A0A437Q599</accession>
<dbReference type="RefSeq" id="WP_127694951.1">
    <property type="nucleotide sequence ID" value="NZ_SACQ01000007.1"/>
</dbReference>
<gene>
    <name evidence="1" type="ORF">EOE65_14005</name>
</gene>
<evidence type="ECO:0000313" key="1">
    <source>
        <dbReference type="EMBL" id="RVU29667.1"/>
    </source>
</evidence>
<dbReference type="AlphaFoldDB" id="A0A437Q599"/>
<dbReference type="Proteomes" id="UP000282818">
    <property type="component" value="Unassembled WGS sequence"/>
</dbReference>